<accession>A0A1Q2CTU8</accession>
<proteinExistence type="predicted"/>
<dbReference type="KEGG" id="tfa:BW733_00345"/>
<dbReference type="Proteomes" id="UP000188235">
    <property type="component" value="Chromosome"/>
</dbReference>
<name>A0A1Q2CTU8_9ACTN</name>
<organism evidence="1 2">
    <name type="scientific">Tessaracoccus flavescens</name>
    <dbReference type="NCBI Taxonomy" id="399497"/>
    <lineage>
        <taxon>Bacteria</taxon>
        <taxon>Bacillati</taxon>
        <taxon>Actinomycetota</taxon>
        <taxon>Actinomycetes</taxon>
        <taxon>Propionibacteriales</taxon>
        <taxon>Propionibacteriaceae</taxon>
        <taxon>Tessaracoccus</taxon>
    </lineage>
</organism>
<keyword evidence="2" id="KW-1185">Reference proteome</keyword>
<sequence>MSEMKILKRVVLHLPRVQRRIVIQRESCGAEAIRWRRSKKLIEERNALGFQEIHSSFRSKE</sequence>
<reference evidence="1 2" key="1">
    <citation type="journal article" date="2008" name="Int. J. Syst. Evol. Microbiol.">
        <title>Tessaracoccus flavescens sp. nov., isolated from marine sediment.</title>
        <authorList>
            <person name="Lee D.W."/>
            <person name="Lee S.D."/>
        </authorList>
    </citation>
    <scope>NUCLEOTIDE SEQUENCE [LARGE SCALE GENOMIC DNA]</scope>
    <source>
        <strain evidence="1 2">SST-39T</strain>
    </source>
</reference>
<evidence type="ECO:0000313" key="2">
    <source>
        <dbReference type="Proteomes" id="UP000188235"/>
    </source>
</evidence>
<dbReference type="EMBL" id="CP019607">
    <property type="protein sequence ID" value="AQP49515.1"/>
    <property type="molecule type" value="Genomic_DNA"/>
</dbReference>
<protein>
    <submittedName>
        <fullName evidence="1">Uncharacterized protein</fullName>
    </submittedName>
</protein>
<evidence type="ECO:0000313" key="1">
    <source>
        <dbReference type="EMBL" id="AQP49515.1"/>
    </source>
</evidence>
<gene>
    <name evidence="1" type="ORF">BW733_00345</name>
</gene>
<dbReference type="AlphaFoldDB" id="A0A1Q2CTU8"/>